<feature type="transmembrane region" description="Helical" evidence="1">
    <location>
        <begin position="80"/>
        <end position="103"/>
    </location>
</feature>
<dbReference type="PANTHER" id="PTHR31272:SF9">
    <property type="entry name" value="BLL1027 PROTEIN"/>
    <property type="match status" value="1"/>
</dbReference>
<evidence type="ECO:0000313" key="3">
    <source>
        <dbReference type="Proteomes" id="UP000808388"/>
    </source>
</evidence>
<feature type="transmembrane region" description="Helical" evidence="1">
    <location>
        <begin position="359"/>
        <end position="377"/>
    </location>
</feature>
<feature type="transmembrane region" description="Helical" evidence="1">
    <location>
        <begin position="9"/>
        <end position="31"/>
    </location>
</feature>
<dbReference type="EMBL" id="JACQCQ010000013">
    <property type="protein sequence ID" value="MBI3627884.1"/>
    <property type="molecule type" value="Genomic_DNA"/>
</dbReference>
<dbReference type="AlphaFoldDB" id="A0A9D6LNU9"/>
<keyword evidence="1" id="KW-1133">Transmembrane helix</keyword>
<feature type="transmembrane region" description="Helical" evidence="1">
    <location>
        <begin position="123"/>
        <end position="145"/>
    </location>
</feature>
<keyword evidence="1" id="KW-0472">Membrane</keyword>
<accession>A0A9D6LNU9</accession>
<proteinExistence type="predicted"/>
<feature type="transmembrane region" description="Helical" evidence="1">
    <location>
        <begin position="314"/>
        <end position="333"/>
    </location>
</feature>
<organism evidence="2 3">
    <name type="scientific">Candidatus Sungiibacteriota bacterium</name>
    <dbReference type="NCBI Taxonomy" id="2750080"/>
    <lineage>
        <taxon>Bacteria</taxon>
        <taxon>Candidatus Sungiibacteriota</taxon>
    </lineage>
</organism>
<comment type="caution">
    <text evidence="2">The sequence shown here is derived from an EMBL/GenBank/DDBJ whole genome shotgun (WGS) entry which is preliminary data.</text>
</comment>
<gene>
    <name evidence="2" type="ORF">HY220_04065</name>
</gene>
<dbReference type="PANTHER" id="PTHR31272">
    <property type="entry name" value="CYTOCHROME C-TYPE BIOGENESIS PROTEIN HI_1454-RELATED"/>
    <property type="match status" value="1"/>
</dbReference>
<feature type="transmembrane region" description="Helical" evidence="1">
    <location>
        <begin position="166"/>
        <end position="189"/>
    </location>
</feature>
<feature type="transmembrane region" description="Helical" evidence="1">
    <location>
        <begin position="683"/>
        <end position="701"/>
    </location>
</feature>
<reference evidence="2" key="1">
    <citation type="submission" date="2020-07" db="EMBL/GenBank/DDBJ databases">
        <title>Huge and variable diversity of episymbiotic CPR bacteria and DPANN archaea in groundwater ecosystems.</title>
        <authorList>
            <person name="He C.Y."/>
            <person name="Keren R."/>
            <person name="Whittaker M."/>
            <person name="Farag I.F."/>
            <person name="Doudna J."/>
            <person name="Cate J.H.D."/>
            <person name="Banfield J.F."/>
        </authorList>
    </citation>
    <scope>NUCLEOTIDE SEQUENCE</scope>
    <source>
        <strain evidence="2">NC_groundwater_972_Pr1_S-0.2um_49_27</strain>
    </source>
</reference>
<dbReference type="InterPro" id="IPR051790">
    <property type="entry name" value="Cytochrome_c-biogenesis_DsbD"/>
</dbReference>
<evidence type="ECO:0000256" key="1">
    <source>
        <dbReference type="SAM" id="Phobius"/>
    </source>
</evidence>
<evidence type="ECO:0000313" key="2">
    <source>
        <dbReference type="EMBL" id="MBI3627884.1"/>
    </source>
</evidence>
<dbReference type="Proteomes" id="UP000808388">
    <property type="component" value="Unassembled WGS sequence"/>
</dbReference>
<feature type="transmembrane region" description="Helical" evidence="1">
    <location>
        <begin position="209"/>
        <end position="234"/>
    </location>
</feature>
<evidence type="ECO:0008006" key="4">
    <source>
        <dbReference type="Google" id="ProtNLM"/>
    </source>
</evidence>
<feature type="transmembrane region" description="Helical" evidence="1">
    <location>
        <begin position="43"/>
        <end position="68"/>
    </location>
</feature>
<protein>
    <recommendedName>
        <fullName evidence="4">Cytochrome C biogenesis protein transmembrane domain-containing protein</fullName>
    </recommendedName>
</protein>
<feature type="transmembrane region" description="Helical" evidence="1">
    <location>
        <begin position="246"/>
        <end position="268"/>
    </location>
</feature>
<name>A0A9D6LNU9_9BACT</name>
<sequence length="717" mass="78464">MAIRESAKFILVAVLVGLIALALFGVGYVIVAGAGQNSVGLGWYIFSFVMGLTMIVLPCTLPLAFVIVPLSMGKGPLKGLGVALAFGLGVSLMLSVYGIAAAFLGKVAIGSLGAPLELVKNWLYFGAGIFAYLFALGEIGLINFHMPTYRGAAPAFIQKQQDFIKAFLLGLFLGNVGVGCPHPATPLILGRIAVSGNVFYGWTLFLTHAIGRVIPLLILAVLAILGTNALSWLVSRKEKIEKATGWMMVLVAAFILILGLFTHDWWVFSGQHTLLESITQEEGFLGFLIKQFNLGGIPHTHGIPTGTGLFGQPLWLGNWALVLLWVWPFFWYYQKKKAQAEKLPPEEQKIETRVRPLRLWFLITLSLLLAVLFINVLPQRFLNQAMTHTHEESMTDTHTGAMTSNGSGHTHNPTAYHDALATTDGPVSIMKVLAGTGCAACEATSSLRVGEPAELGFFVSQKPANSPIPISQLEYNHGKLMHVIGVRSDMAEFFHIHPAAAATTTGLMTITHTFLKPGRYKIWSEIQQDGVDHVFGEPVIEVRGAGPTDEKNVNLSRTVLVADSDGRTYQVGMLGIDPFVKNISTTLQIEVHTVAGADVELENYLTVPMHLTMIKDDWSQFVHTHPDSYGHTVNFTATFPESGLYRVFAQFRPTGIHLPPDEALAAVFWVRVVDKPTLPISPWWLNLIGSLILIVALARAVKRYLEPKRIKPDKVHE</sequence>
<keyword evidence="1" id="KW-0812">Transmembrane</keyword>